<name>A0ABD0U6D7_DENTH</name>
<proteinExistence type="inferred from homology"/>
<keyword evidence="3" id="KW-1185">Reference proteome</keyword>
<sequence length="250" mass="29211">MKNDGLKDEHIIVFMYDDIAYNEENPVGLRKDSASGEEKGEGFLDIILLQTSDYFISILKKKHVGSDIHNLRTKTLRQQYKLIKKRTSVDNMYNHGSHIMEYNELDINKKKIFLYIDSNPTNDNSTFIEDNSLLFTPSIVNQHNANLNIDEIIRIKVKKRTSVDNMYNHGSHIMEYNELHINKKKIFLYIDSNPINDNSTFIEDNSLLFTISVMNKHNTELEKIFKNTPRFPSLKIDDLKSKDKTTLSYK</sequence>
<evidence type="ECO:0000313" key="3">
    <source>
        <dbReference type="Proteomes" id="UP001552299"/>
    </source>
</evidence>
<organism evidence="2 3">
    <name type="scientific">Dendrobium thyrsiflorum</name>
    <name type="common">Pinecone-like raceme dendrobium</name>
    <name type="synonym">Orchid</name>
    <dbReference type="NCBI Taxonomy" id="117978"/>
    <lineage>
        <taxon>Eukaryota</taxon>
        <taxon>Viridiplantae</taxon>
        <taxon>Streptophyta</taxon>
        <taxon>Embryophyta</taxon>
        <taxon>Tracheophyta</taxon>
        <taxon>Spermatophyta</taxon>
        <taxon>Magnoliopsida</taxon>
        <taxon>Liliopsida</taxon>
        <taxon>Asparagales</taxon>
        <taxon>Orchidaceae</taxon>
        <taxon>Epidendroideae</taxon>
        <taxon>Malaxideae</taxon>
        <taxon>Dendrobiinae</taxon>
        <taxon>Dendrobium</taxon>
    </lineage>
</organism>
<evidence type="ECO:0000313" key="2">
    <source>
        <dbReference type="EMBL" id="KAL0908080.1"/>
    </source>
</evidence>
<dbReference type="EMBL" id="JANQDX010000017">
    <property type="protein sequence ID" value="KAL0908080.1"/>
    <property type="molecule type" value="Genomic_DNA"/>
</dbReference>
<comment type="caution">
    <text evidence="2">The sequence shown here is derived from an EMBL/GenBank/DDBJ whole genome shotgun (WGS) entry which is preliminary data.</text>
</comment>
<evidence type="ECO:0000256" key="1">
    <source>
        <dbReference type="ARBA" id="ARBA00009941"/>
    </source>
</evidence>
<gene>
    <name evidence="2" type="ORF">M5K25_022550</name>
</gene>
<dbReference type="Pfam" id="PF01650">
    <property type="entry name" value="Peptidase_C13"/>
    <property type="match status" value="1"/>
</dbReference>
<dbReference type="PANTHER" id="PTHR12000:SF50">
    <property type="entry name" value="VACUOLAR-PROCESSING ENZYME GAMMA-ISOZYME"/>
    <property type="match status" value="1"/>
</dbReference>
<dbReference type="PANTHER" id="PTHR12000">
    <property type="entry name" value="HEMOGLOBINASE FAMILY MEMBER"/>
    <property type="match status" value="1"/>
</dbReference>
<dbReference type="InterPro" id="IPR001096">
    <property type="entry name" value="Peptidase_C13"/>
</dbReference>
<dbReference type="AlphaFoldDB" id="A0ABD0U6D7"/>
<dbReference type="Gene3D" id="3.40.50.1460">
    <property type="match status" value="2"/>
</dbReference>
<reference evidence="2 3" key="1">
    <citation type="journal article" date="2024" name="Plant Biotechnol. J.">
        <title>Dendrobium thyrsiflorum genome and its molecular insights into genes involved in important horticultural traits.</title>
        <authorList>
            <person name="Chen B."/>
            <person name="Wang J.Y."/>
            <person name="Zheng P.J."/>
            <person name="Li K.L."/>
            <person name="Liang Y.M."/>
            <person name="Chen X.F."/>
            <person name="Zhang C."/>
            <person name="Zhao X."/>
            <person name="He X."/>
            <person name="Zhang G.Q."/>
            <person name="Liu Z.J."/>
            <person name="Xu Q."/>
        </authorList>
    </citation>
    <scope>NUCLEOTIDE SEQUENCE [LARGE SCALE GENOMIC DNA]</scope>
    <source>
        <strain evidence="2">GZMU011</strain>
    </source>
</reference>
<comment type="similarity">
    <text evidence="1">Belongs to the peptidase C13 family.</text>
</comment>
<dbReference type="Proteomes" id="UP001552299">
    <property type="component" value="Unassembled WGS sequence"/>
</dbReference>
<protein>
    <submittedName>
        <fullName evidence="2">Uncharacterized protein</fullName>
    </submittedName>
</protein>
<accession>A0ABD0U6D7</accession>